<dbReference type="EMBL" id="LVYI01000013">
    <property type="protein sequence ID" value="OAP54597.1"/>
    <property type="molecule type" value="Genomic_DNA"/>
</dbReference>
<dbReference type="RefSeq" id="XP_018687964.1">
    <property type="nucleotide sequence ID" value="XM_018842551.1"/>
</dbReference>
<comment type="caution">
    <text evidence="1">The sequence shown here is derived from an EMBL/GenBank/DDBJ whole genome shotgun (WGS) entry which is preliminary data.</text>
</comment>
<name>A0A178Z4D3_9EURO</name>
<proteinExistence type="predicted"/>
<organism evidence="1 2">
    <name type="scientific">Fonsecaea erecta</name>
    <dbReference type="NCBI Taxonomy" id="1367422"/>
    <lineage>
        <taxon>Eukaryota</taxon>
        <taxon>Fungi</taxon>
        <taxon>Dikarya</taxon>
        <taxon>Ascomycota</taxon>
        <taxon>Pezizomycotina</taxon>
        <taxon>Eurotiomycetes</taxon>
        <taxon>Chaetothyriomycetidae</taxon>
        <taxon>Chaetothyriales</taxon>
        <taxon>Herpotrichiellaceae</taxon>
        <taxon>Fonsecaea</taxon>
    </lineage>
</organism>
<protein>
    <submittedName>
        <fullName evidence="1">Uncharacterized protein</fullName>
    </submittedName>
</protein>
<dbReference type="Proteomes" id="UP000078343">
    <property type="component" value="Unassembled WGS sequence"/>
</dbReference>
<gene>
    <name evidence="1" type="ORF">AYL99_11045</name>
</gene>
<accession>A0A178Z4D3</accession>
<reference evidence="1 2" key="1">
    <citation type="submission" date="2016-04" db="EMBL/GenBank/DDBJ databases">
        <title>Draft genome of Fonsecaea erecta CBS 125763.</title>
        <authorList>
            <person name="Weiss V.A."/>
            <person name="Vicente V.A."/>
            <person name="Raittz R.T."/>
            <person name="Moreno L.F."/>
            <person name="De Souza E.M."/>
            <person name="Pedrosa F.O."/>
            <person name="Steffens M.B."/>
            <person name="Faoro H."/>
            <person name="Tadra-Sfeir M.Z."/>
            <person name="Najafzadeh M.J."/>
            <person name="Felipe M.S."/>
            <person name="Teixeira M."/>
            <person name="Sun J."/>
            <person name="Xi L."/>
            <person name="Gomes R."/>
            <person name="De Azevedo C.M."/>
            <person name="Salgado C.G."/>
            <person name="Da Silva M.B."/>
            <person name="Nascimento M.F."/>
            <person name="Queiroz-Telles F."/>
            <person name="Attili D.S."/>
            <person name="Gorbushina A."/>
        </authorList>
    </citation>
    <scope>NUCLEOTIDE SEQUENCE [LARGE SCALE GENOMIC DNA]</scope>
    <source>
        <strain evidence="1 2">CBS 125763</strain>
    </source>
</reference>
<dbReference type="OrthoDB" id="4132945at2759"/>
<dbReference type="AlphaFoldDB" id="A0A178Z4D3"/>
<evidence type="ECO:0000313" key="1">
    <source>
        <dbReference type="EMBL" id="OAP54597.1"/>
    </source>
</evidence>
<sequence length="270" mass="30274">MDFVATSPEAYFQGRIDHSLHCDFLSDHFTQGFLSSRNAIDLKRNYVVVVPANSVTSLGLGSWHDGGLADTGFHHYDRPTELADDGPVSVRLAKANGLLFIAVEFPGPGRGLNPLQDESIITAYGPPSVVKLLKRLWETYDSLSLLLWLYPAELADEIPPGSLLDSWSRQLGAIHGALTTSMMGTASDYLGQRVTEVAKGDEYAHDESIDEMYEIIGLHCKTDVFLQALQSEQVVENKLRIWITYRDELSFLRDKMNRRMHLMKTRLDMA</sequence>
<keyword evidence="2" id="KW-1185">Reference proteome</keyword>
<dbReference type="GeneID" id="30015213"/>
<evidence type="ECO:0000313" key="2">
    <source>
        <dbReference type="Proteomes" id="UP000078343"/>
    </source>
</evidence>